<evidence type="ECO:0000256" key="6">
    <source>
        <dbReference type="ARBA" id="ARBA00023242"/>
    </source>
</evidence>
<comment type="subunit">
    <text evidence="7">Associates with the 60S ribosomal subunit.</text>
</comment>
<dbReference type="Gene3D" id="1.10.10.900">
    <property type="entry name" value="SBDS protein C-terminal domain, subdomain 1"/>
    <property type="match status" value="1"/>
</dbReference>
<comment type="caution">
    <text evidence="10">The sequence shown here is derived from an EMBL/GenBank/DDBJ whole genome shotgun (WGS) entry which is preliminary data.</text>
</comment>
<keyword evidence="11" id="KW-1185">Reference proteome</keyword>
<dbReference type="Pfam" id="PF09377">
    <property type="entry name" value="SBDS_domain_II"/>
    <property type="match status" value="1"/>
</dbReference>
<dbReference type="InterPro" id="IPR019783">
    <property type="entry name" value="SDO1/SBDS_N"/>
</dbReference>
<dbReference type="GO" id="GO:0042256">
    <property type="term" value="P:cytosolic ribosome assembly"/>
    <property type="evidence" value="ECO:0007669"/>
    <property type="project" value="InterPro"/>
</dbReference>
<dbReference type="FunFam" id="1.10.10.900:FF:000001">
    <property type="entry name" value="SBDS, ribosome maturation factor"/>
    <property type="match status" value="1"/>
</dbReference>
<dbReference type="Proteomes" id="UP001151287">
    <property type="component" value="Unassembled WGS sequence"/>
</dbReference>
<dbReference type="InterPro" id="IPR013087">
    <property type="entry name" value="Znf_C2H2_type"/>
</dbReference>
<evidence type="ECO:0000256" key="8">
    <source>
        <dbReference type="SAM" id="MobiDB-lite"/>
    </source>
</evidence>
<dbReference type="PANTHER" id="PTHR10927">
    <property type="entry name" value="RIBOSOME MATURATION PROTEIN SBDS"/>
    <property type="match status" value="1"/>
</dbReference>
<dbReference type="Pfam" id="PF20268">
    <property type="entry name" value="SBDS_C"/>
    <property type="match status" value="1"/>
</dbReference>
<protein>
    <recommendedName>
        <fullName evidence="9">C2H2-type domain-containing protein</fullName>
    </recommendedName>
</protein>
<dbReference type="SUPFAM" id="SSF109728">
    <property type="entry name" value="Hypothetical protein AF0491, middle domain"/>
    <property type="match status" value="1"/>
</dbReference>
<dbReference type="InterPro" id="IPR039100">
    <property type="entry name" value="Sdo1/SBDS-like"/>
</dbReference>
<proteinExistence type="inferred from homology"/>
<evidence type="ECO:0000256" key="2">
    <source>
        <dbReference type="ARBA" id="ARBA00004496"/>
    </source>
</evidence>
<dbReference type="Gene3D" id="3.30.1250.10">
    <property type="entry name" value="Ribosome maturation protein SBDS, N-terminal domain"/>
    <property type="match status" value="1"/>
</dbReference>
<evidence type="ECO:0000256" key="7">
    <source>
        <dbReference type="ARBA" id="ARBA00049708"/>
    </source>
</evidence>
<feature type="domain" description="C2H2-type" evidence="9">
    <location>
        <begin position="305"/>
        <end position="327"/>
    </location>
</feature>
<dbReference type="SUPFAM" id="SSF57667">
    <property type="entry name" value="beta-beta-alpha zinc fingers"/>
    <property type="match status" value="1"/>
</dbReference>
<evidence type="ECO:0000313" key="10">
    <source>
        <dbReference type="EMBL" id="KAJ1692284.1"/>
    </source>
</evidence>
<comment type="similarity">
    <text evidence="3">Belongs to the SDO1/SBDS family.</text>
</comment>
<dbReference type="InterPro" id="IPR037188">
    <property type="entry name" value="Sdo1/SBDS_central_sf"/>
</dbReference>
<dbReference type="InterPro" id="IPR018978">
    <property type="entry name" value="SDO1/SBDS_central"/>
</dbReference>
<dbReference type="InterPro" id="IPR046928">
    <property type="entry name" value="SDO1/SBDS_C"/>
</dbReference>
<feature type="region of interest" description="Disordered" evidence="8">
    <location>
        <begin position="246"/>
        <end position="274"/>
    </location>
</feature>
<dbReference type="FunFam" id="3.30.1250.10:FF:000001">
    <property type="entry name" value="SBDS, ribosome maturation factor"/>
    <property type="match status" value="1"/>
</dbReference>
<organism evidence="10 11">
    <name type="scientific">Rhynchospora breviuscula</name>
    <dbReference type="NCBI Taxonomy" id="2022672"/>
    <lineage>
        <taxon>Eukaryota</taxon>
        <taxon>Viridiplantae</taxon>
        <taxon>Streptophyta</taxon>
        <taxon>Embryophyta</taxon>
        <taxon>Tracheophyta</taxon>
        <taxon>Spermatophyta</taxon>
        <taxon>Magnoliopsida</taxon>
        <taxon>Liliopsida</taxon>
        <taxon>Poales</taxon>
        <taxon>Cyperaceae</taxon>
        <taxon>Cyperoideae</taxon>
        <taxon>Rhynchosporeae</taxon>
        <taxon>Rhynchospora</taxon>
    </lineage>
</organism>
<dbReference type="InterPro" id="IPR036786">
    <property type="entry name" value="Ribosome_mat_SBDS_N_sf"/>
</dbReference>
<comment type="subcellular location">
    <subcellularLocation>
        <location evidence="2">Cytoplasm</location>
    </subcellularLocation>
    <subcellularLocation>
        <location evidence="1">Nucleus</location>
    </subcellularLocation>
</comment>
<dbReference type="Gene3D" id="3.30.70.240">
    <property type="match status" value="1"/>
</dbReference>
<dbReference type="PROSITE" id="PS00028">
    <property type="entry name" value="ZINC_FINGER_C2H2_1"/>
    <property type="match status" value="1"/>
</dbReference>
<gene>
    <name evidence="10" type="ORF">LUZ63_008982</name>
</gene>
<evidence type="ECO:0000256" key="3">
    <source>
        <dbReference type="ARBA" id="ARBA00007433"/>
    </source>
</evidence>
<dbReference type="PANTHER" id="PTHR10927:SF1">
    <property type="entry name" value="RIBOSOME MATURATION PROTEIN SBDS"/>
    <property type="match status" value="1"/>
</dbReference>
<dbReference type="InterPro" id="IPR002140">
    <property type="entry name" value="Sdo1/SBDS"/>
</dbReference>
<keyword evidence="5" id="KW-0690">Ribosome biogenesis</keyword>
<dbReference type="InterPro" id="IPR036236">
    <property type="entry name" value="Znf_C2H2_sf"/>
</dbReference>
<dbReference type="Pfam" id="PF01172">
    <property type="entry name" value="SBDS_N"/>
    <property type="match status" value="1"/>
</dbReference>
<evidence type="ECO:0000256" key="4">
    <source>
        <dbReference type="ARBA" id="ARBA00022490"/>
    </source>
</evidence>
<dbReference type="NCBIfam" id="TIGR00291">
    <property type="entry name" value="RNA_SBDS"/>
    <property type="match status" value="1"/>
</dbReference>
<dbReference type="GO" id="GO:0005737">
    <property type="term" value="C:cytoplasm"/>
    <property type="evidence" value="ECO:0007669"/>
    <property type="project" value="UniProtKB-SubCell"/>
</dbReference>
<evidence type="ECO:0000256" key="1">
    <source>
        <dbReference type="ARBA" id="ARBA00004123"/>
    </source>
</evidence>
<evidence type="ECO:0000256" key="5">
    <source>
        <dbReference type="ARBA" id="ARBA00022517"/>
    </source>
</evidence>
<reference evidence="10" key="1">
    <citation type="journal article" date="2022" name="Cell">
        <title>Repeat-based holocentromeres influence genome architecture and karyotype evolution.</title>
        <authorList>
            <person name="Hofstatter P.G."/>
            <person name="Thangavel G."/>
            <person name="Lux T."/>
            <person name="Neumann P."/>
            <person name="Vondrak T."/>
            <person name="Novak P."/>
            <person name="Zhang M."/>
            <person name="Costa L."/>
            <person name="Castellani M."/>
            <person name="Scott A."/>
            <person name="Toegelov H."/>
            <person name="Fuchs J."/>
            <person name="Mata-Sucre Y."/>
            <person name="Dias Y."/>
            <person name="Vanzela A.L.L."/>
            <person name="Huettel B."/>
            <person name="Almeida C.C.S."/>
            <person name="Simkova H."/>
            <person name="Souza G."/>
            <person name="Pedrosa-Harand A."/>
            <person name="Macas J."/>
            <person name="Mayer K.F.X."/>
            <person name="Houben A."/>
            <person name="Marques A."/>
        </authorList>
    </citation>
    <scope>NUCLEOTIDE SEQUENCE</scope>
    <source>
        <strain evidence="10">RhyBre1mFocal</strain>
    </source>
</reference>
<accession>A0A9Q0CEZ9</accession>
<keyword evidence="6" id="KW-0539">Nucleus</keyword>
<dbReference type="AlphaFoldDB" id="A0A9Q0CEZ9"/>
<evidence type="ECO:0000259" key="9">
    <source>
        <dbReference type="PROSITE" id="PS00028"/>
    </source>
</evidence>
<keyword evidence="4" id="KW-0963">Cytoplasm</keyword>
<dbReference type="PROSITE" id="PS01267">
    <property type="entry name" value="UPF0023"/>
    <property type="match status" value="1"/>
</dbReference>
<dbReference type="GO" id="GO:0005634">
    <property type="term" value="C:nucleus"/>
    <property type="evidence" value="ECO:0007669"/>
    <property type="project" value="UniProtKB-SubCell"/>
</dbReference>
<dbReference type="SUPFAM" id="SSF89895">
    <property type="entry name" value="FYSH domain"/>
    <property type="match status" value="1"/>
</dbReference>
<sequence length="442" mass="50403">MATYNGLVQPVGQKRLTNVAVVRLKKSGLRFEIACYKNKVLSWRSKVEKDIDEVLQSHTVYSNVSKGVLAKSKDLIKAFGTDDQTKICLEILEKGELQVAGKERESVLSSQFRDIATIIMEKTINPETNRPYTITMIERLMHEIHFAVDPNTSSKKQALDLIKELQKHFPIKRAPMRLRLIIPQSSFPSLLDKISSWEGTTILSRDESGNEPSIVCEIEPSLYRECDALVRNMKGRLEILAVSAHTEGDAQVESSDDTEDYPSTSTRDAEPFNTDSISLLSDKMGKHQISTTGKSEEQGLKQKLCTSCNVSFGDAKQFREHSKTDWHKHNMVRKTKNLPPLTQEECLTEMQFENSNNDLKDYNFRAILLFFCSLSRIKFPSTLLGHIVEKVLLHTIVVYYCEMLVLTIERRKYHSFMFANCHAALALMLFELSMHFGKLRAE</sequence>
<evidence type="ECO:0000313" key="11">
    <source>
        <dbReference type="Proteomes" id="UP001151287"/>
    </source>
</evidence>
<dbReference type="EMBL" id="JAMQYH010000003">
    <property type="protein sequence ID" value="KAJ1692284.1"/>
    <property type="molecule type" value="Genomic_DNA"/>
</dbReference>
<dbReference type="OrthoDB" id="10253092at2759"/>
<name>A0A9Q0CEZ9_9POAL</name>
<dbReference type="InterPro" id="IPR018023">
    <property type="entry name" value="Ribosome_mat_SBDS_CS"/>
</dbReference>